<keyword evidence="1" id="KW-0479">Metal-binding</keyword>
<proteinExistence type="predicted"/>
<keyword evidence="3" id="KW-0862">Zinc</keyword>
<evidence type="ECO:0000313" key="6">
    <source>
        <dbReference type="Proteomes" id="UP001372834"/>
    </source>
</evidence>
<gene>
    <name evidence="5" type="ORF">RUM43_001294</name>
</gene>
<dbReference type="Pfam" id="PF04500">
    <property type="entry name" value="FLYWCH"/>
    <property type="match status" value="1"/>
</dbReference>
<evidence type="ECO:0000256" key="2">
    <source>
        <dbReference type="ARBA" id="ARBA00022771"/>
    </source>
</evidence>
<name>A0AAN8SDL2_POLSC</name>
<evidence type="ECO:0000313" key="5">
    <source>
        <dbReference type="EMBL" id="KAK6645018.1"/>
    </source>
</evidence>
<evidence type="ECO:0000256" key="3">
    <source>
        <dbReference type="ARBA" id="ARBA00022833"/>
    </source>
</evidence>
<accession>A0AAN8SDL2</accession>
<sequence>MIRTTAMSSDHVEVIKSNKGHYKIIHMGFMYTKHKSFNNVTRWRCAARGICRGSIMTSNDFTHPTPKMAHTHPADHKACQVAKARYLIPKVNNFIFKKEHFQADEG</sequence>
<dbReference type="AlphaFoldDB" id="A0AAN8SDL2"/>
<feature type="domain" description="FLYWCH-type" evidence="4">
    <location>
        <begin position="15"/>
        <end position="72"/>
    </location>
</feature>
<organism evidence="5 6">
    <name type="scientific">Polyplax serrata</name>
    <name type="common">Common mouse louse</name>
    <dbReference type="NCBI Taxonomy" id="468196"/>
    <lineage>
        <taxon>Eukaryota</taxon>
        <taxon>Metazoa</taxon>
        <taxon>Ecdysozoa</taxon>
        <taxon>Arthropoda</taxon>
        <taxon>Hexapoda</taxon>
        <taxon>Insecta</taxon>
        <taxon>Pterygota</taxon>
        <taxon>Neoptera</taxon>
        <taxon>Paraneoptera</taxon>
        <taxon>Psocodea</taxon>
        <taxon>Troctomorpha</taxon>
        <taxon>Phthiraptera</taxon>
        <taxon>Anoplura</taxon>
        <taxon>Polyplacidae</taxon>
        <taxon>Polyplax</taxon>
    </lineage>
</organism>
<dbReference type="Gene3D" id="2.20.25.240">
    <property type="match status" value="1"/>
</dbReference>
<dbReference type="GO" id="GO:0008270">
    <property type="term" value="F:zinc ion binding"/>
    <property type="evidence" value="ECO:0007669"/>
    <property type="project" value="UniProtKB-KW"/>
</dbReference>
<dbReference type="EMBL" id="JAWJWE010000001">
    <property type="protein sequence ID" value="KAK6645018.1"/>
    <property type="molecule type" value="Genomic_DNA"/>
</dbReference>
<comment type="caution">
    <text evidence="5">The sequence shown here is derived from an EMBL/GenBank/DDBJ whole genome shotgun (WGS) entry which is preliminary data.</text>
</comment>
<reference evidence="5 6" key="1">
    <citation type="submission" date="2023-10" db="EMBL/GenBank/DDBJ databases">
        <title>Genomes of two closely related lineages of the louse Polyplax serrata with different host specificities.</title>
        <authorList>
            <person name="Martinu J."/>
            <person name="Tarabai H."/>
            <person name="Stefka J."/>
            <person name="Hypsa V."/>
        </authorList>
    </citation>
    <scope>NUCLEOTIDE SEQUENCE [LARGE SCALE GENOMIC DNA]</scope>
    <source>
        <strain evidence="5">HR10_N</strain>
    </source>
</reference>
<dbReference type="Proteomes" id="UP001372834">
    <property type="component" value="Unassembled WGS sequence"/>
</dbReference>
<protein>
    <recommendedName>
        <fullName evidence="4">FLYWCH-type domain-containing protein</fullName>
    </recommendedName>
</protein>
<evidence type="ECO:0000259" key="4">
    <source>
        <dbReference type="Pfam" id="PF04500"/>
    </source>
</evidence>
<evidence type="ECO:0000256" key="1">
    <source>
        <dbReference type="ARBA" id="ARBA00022723"/>
    </source>
</evidence>
<dbReference type="InterPro" id="IPR007588">
    <property type="entry name" value="Znf_FLYWCH"/>
</dbReference>
<keyword evidence="2" id="KW-0863">Zinc-finger</keyword>